<dbReference type="EMBL" id="AVOT02019017">
    <property type="protein sequence ID" value="MBW0506328.1"/>
    <property type="molecule type" value="Genomic_DNA"/>
</dbReference>
<dbReference type="OrthoDB" id="413361at2759"/>
<protein>
    <recommendedName>
        <fullName evidence="1">Reverse transcriptase Ty1/copia-type domain-containing protein</fullName>
    </recommendedName>
</protein>
<gene>
    <name evidence="2" type="ORF">O181_046043</name>
</gene>
<feature type="domain" description="Reverse transcriptase Ty1/copia-type" evidence="1">
    <location>
        <begin position="9"/>
        <end position="135"/>
    </location>
</feature>
<evidence type="ECO:0000313" key="3">
    <source>
        <dbReference type="Proteomes" id="UP000765509"/>
    </source>
</evidence>
<comment type="caution">
    <text evidence="2">The sequence shown here is derived from an EMBL/GenBank/DDBJ whole genome shotgun (WGS) entry which is preliminary data.</text>
</comment>
<evidence type="ECO:0000259" key="1">
    <source>
        <dbReference type="Pfam" id="PF07727"/>
    </source>
</evidence>
<dbReference type="Proteomes" id="UP000765509">
    <property type="component" value="Unassembled WGS sequence"/>
</dbReference>
<name>A0A9Q3DRH1_9BASI</name>
<accession>A0A9Q3DRH1</accession>
<dbReference type="Pfam" id="PF07727">
    <property type="entry name" value="RVT_2"/>
    <property type="match status" value="1"/>
</dbReference>
<keyword evidence="3" id="KW-1185">Reference proteome</keyword>
<evidence type="ECO:0000313" key="2">
    <source>
        <dbReference type="EMBL" id="MBW0506328.1"/>
    </source>
</evidence>
<sequence>MLTDRRKFFLKLRKAIYGLKQAPLASYGRLKSWLVKKGFLACLMDPCVFFRQKPSELWLYIHVDDIVIFASNIEPLKKEIFLEFNIKDIGIADLLLGVKVTHSPEHVSLNQQYLTESLLDLYGMSNCKPVVTPLLPNEHLSPANDDKASSFEALGIIF</sequence>
<dbReference type="InterPro" id="IPR013103">
    <property type="entry name" value="RVT_2"/>
</dbReference>
<proteinExistence type="predicted"/>
<dbReference type="AlphaFoldDB" id="A0A9Q3DRH1"/>
<reference evidence="2" key="1">
    <citation type="submission" date="2021-03" db="EMBL/GenBank/DDBJ databases">
        <title>Draft genome sequence of rust myrtle Austropuccinia psidii MF-1, a brazilian biotype.</title>
        <authorList>
            <person name="Quecine M.C."/>
            <person name="Pachon D.M.R."/>
            <person name="Bonatelli M.L."/>
            <person name="Correr F.H."/>
            <person name="Franceschini L.M."/>
            <person name="Leite T.F."/>
            <person name="Margarido G.R.A."/>
            <person name="Almeida C.A."/>
            <person name="Ferrarezi J.A."/>
            <person name="Labate C.A."/>
        </authorList>
    </citation>
    <scope>NUCLEOTIDE SEQUENCE</scope>
    <source>
        <strain evidence="2">MF-1</strain>
    </source>
</reference>
<organism evidence="2 3">
    <name type="scientific">Austropuccinia psidii MF-1</name>
    <dbReference type="NCBI Taxonomy" id="1389203"/>
    <lineage>
        <taxon>Eukaryota</taxon>
        <taxon>Fungi</taxon>
        <taxon>Dikarya</taxon>
        <taxon>Basidiomycota</taxon>
        <taxon>Pucciniomycotina</taxon>
        <taxon>Pucciniomycetes</taxon>
        <taxon>Pucciniales</taxon>
        <taxon>Sphaerophragmiaceae</taxon>
        <taxon>Austropuccinia</taxon>
    </lineage>
</organism>